<gene>
    <name evidence="3" type="ORF">Q7514_13610</name>
</gene>
<dbReference type="EMBL" id="JAUTXY010000005">
    <property type="protein sequence ID" value="MEE2058557.1"/>
    <property type="molecule type" value="Genomic_DNA"/>
</dbReference>
<protein>
    <submittedName>
        <fullName evidence="3">MlaD family protein</fullName>
    </submittedName>
</protein>
<proteinExistence type="predicted"/>
<name>A0ABU7LCB3_9NOCA</name>
<dbReference type="Proteomes" id="UP001336020">
    <property type="component" value="Unassembled WGS sequence"/>
</dbReference>
<sequence length="324" mass="34824">MQRRMIRLPKRSAGAPRTSDFGWGVVGLALLAVVGLVVSVASVVDFGTSTYTAKAYDAGAIGVGDDVRVAGIPVGEVTAVTLADDHVRIELEVDSDVFVGSESTLSVRMLTVVGGNYVALIPSGSGTLIDREIRYPVETPYNLPELFQDAIEPLDGMDGVPLRETLAQLSGSLTESPASIRELVSAADSLVGVLDRQNADVSRTLAMAEEYLTALNENRSSVRQIIDSWNIMEDMAEQSLESVGSALSTVARMLERLGPLGTHWDSELRPRIEALDESIPPLQDLQFRLTAFLDSARALGDQLRPLAGPEPDVTICVPLPERHC</sequence>
<reference evidence="3 4" key="1">
    <citation type="submission" date="2023-07" db="EMBL/GenBank/DDBJ databases">
        <authorList>
            <person name="Girao M."/>
            <person name="Carvalho M.F."/>
        </authorList>
    </citation>
    <scope>NUCLEOTIDE SEQUENCE [LARGE SCALE GENOMIC DNA]</scope>
    <source>
        <strain evidence="3 4">YIM65754</strain>
    </source>
</reference>
<evidence type="ECO:0000256" key="1">
    <source>
        <dbReference type="SAM" id="Phobius"/>
    </source>
</evidence>
<keyword evidence="1" id="KW-1133">Transmembrane helix</keyword>
<dbReference type="Pfam" id="PF02470">
    <property type="entry name" value="MlaD"/>
    <property type="match status" value="1"/>
</dbReference>
<dbReference type="SUPFAM" id="SSF58104">
    <property type="entry name" value="Methyl-accepting chemotaxis protein (MCP) signaling domain"/>
    <property type="match status" value="1"/>
</dbReference>
<dbReference type="InterPro" id="IPR052336">
    <property type="entry name" value="MlaD_Phospholipid_Transporter"/>
</dbReference>
<evidence type="ECO:0000313" key="3">
    <source>
        <dbReference type="EMBL" id="MEE2058557.1"/>
    </source>
</evidence>
<feature type="domain" description="Mce/MlaD" evidence="2">
    <location>
        <begin position="48"/>
        <end position="122"/>
    </location>
</feature>
<dbReference type="InterPro" id="IPR003399">
    <property type="entry name" value="Mce/MlaD"/>
</dbReference>
<keyword evidence="4" id="KW-1185">Reference proteome</keyword>
<evidence type="ECO:0000313" key="4">
    <source>
        <dbReference type="Proteomes" id="UP001336020"/>
    </source>
</evidence>
<accession>A0ABU7LCB3</accession>
<keyword evidence="1" id="KW-0812">Transmembrane</keyword>
<keyword evidence="1" id="KW-0472">Membrane</keyword>
<dbReference type="RefSeq" id="WP_330133795.1">
    <property type="nucleotide sequence ID" value="NZ_JAUTXY010000005.1"/>
</dbReference>
<feature type="transmembrane region" description="Helical" evidence="1">
    <location>
        <begin position="21"/>
        <end position="44"/>
    </location>
</feature>
<dbReference type="PANTHER" id="PTHR33371">
    <property type="entry name" value="INTERMEMBRANE PHOSPHOLIPID TRANSPORT SYSTEM BINDING PROTEIN MLAD-RELATED"/>
    <property type="match status" value="1"/>
</dbReference>
<dbReference type="PANTHER" id="PTHR33371:SF18">
    <property type="entry name" value="MCE-FAMILY PROTEIN MCE3C"/>
    <property type="match status" value="1"/>
</dbReference>
<comment type="caution">
    <text evidence="3">The sequence shown here is derived from an EMBL/GenBank/DDBJ whole genome shotgun (WGS) entry which is preliminary data.</text>
</comment>
<organism evidence="3 4">
    <name type="scientific">Rhodococcus artemisiae</name>
    <dbReference type="NCBI Taxonomy" id="714159"/>
    <lineage>
        <taxon>Bacteria</taxon>
        <taxon>Bacillati</taxon>
        <taxon>Actinomycetota</taxon>
        <taxon>Actinomycetes</taxon>
        <taxon>Mycobacteriales</taxon>
        <taxon>Nocardiaceae</taxon>
        <taxon>Rhodococcus</taxon>
    </lineage>
</organism>
<evidence type="ECO:0000259" key="2">
    <source>
        <dbReference type="Pfam" id="PF02470"/>
    </source>
</evidence>